<feature type="region of interest" description="Disordered" evidence="1">
    <location>
        <begin position="1"/>
        <end position="46"/>
    </location>
</feature>
<evidence type="ECO:0000256" key="1">
    <source>
        <dbReference type="SAM" id="MobiDB-lite"/>
    </source>
</evidence>
<organism evidence="2 3">
    <name type="scientific">Actinopolyspora alba</name>
    <dbReference type="NCBI Taxonomy" id="673379"/>
    <lineage>
        <taxon>Bacteria</taxon>
        <taxon>Bacillati</taxon>
        <taxon>Actinomycetota</taxon>
        <taxon>Actinomycetes</taxon>
        <taxon>Actinopolysporales</taxon>
        <taxon>Actinopolysporaceae</taxon>
        <taxon>Actinopolyspora</taxon>
        <taxon>Actinopolyspora alba group</taxon>
    </lineage>
</organism>
<proteinExistence type="predicted"/>
<evidence type="ECO:0000313" key="3">
    <source>
        <dbReference type="Proteomes" id="UP000198716"/>
    </source>
</evidence>
<reference evidence="3" key="1">
    <citation type="submission" date="2016-10" db="EMBL/GenBank/DDBJ databases">
        <authorList>
            <person name="Varghese N."/>
            <person name="Submissions S."/>
        </authorList>
    </citation>
    <scope>NUCLEOTIDE SEQUENCE [LARGE SCALE GENOMIC DNA]</scope>
    <source>
        <strain evidence="3">DSM 45004</strain>
    </source>
</reference>
<keyword evidence="3" id="KW-1185">Reference proteome</keyword>
<sequence length="217" mass="23477">MVLSSEFSSLNQKSAEVAEDAWNTEVAGNTGVAGDTGVTGDAEAAGENEDVRLIPIPRLEWSLATESNQPEGEAGSPESVRTGWVHTAPQDQVLDLFRRLGGPEGRLPAPWWLHALHRGEIGTRAEAFRFEDDLHALLIARPGWVFVPWSTAGEIGYWEYGPSDRPPMSVPTTVTLTDQHPGWINIVPAQTDGSATPRVPAPGVSELAAILPRIESW</sequence>
<dbReference type="EMBL" id="FOMZ01000014">
    <property type="protein sequence ID" value="SFE46691.1"/>
    <property type="molecule type" value="Genomic_DNA"/>
</dbReference>
<gene>
    <name evidence="2" type="ORF">SAMN04487819_11482</name>
</gene>
<name>A0A1I2ARU3_9ACTN</name>
<protein>
    <submittedName>
        <fullName evidence="2">Uncharacterized protein</fullName>
    </submittedName>
</protein>
<dbReference type="Proteomes" id="UP000198716">
    <property type="component" value="Unassembled WGS sequence"/>
</dbReference>
<dbReference type="RefSeq" id="WP_245755615.1">
    <property type="nucleotide sequence ID" value="NZ_FOMZ01000014.1"/>
</dbReference>
<evidence type="ECO:0000313" key="2">
    <source>
        <dbReference type="EMBL" id="SFE46691.1"/>
    </source>
</evidence>
<feature type="compositionally biased region" description="Polar residues" evidence="1">
    <location>
        <begin position="1"/>
        <end position="14"/>
    </location>
</feature>
<feature type="compositionally biased region" description="Low complexity" evidence="1">
    <location>
        <begin position="26"/>
        <end position="42"/>
    </location>
</feature>
<dbReference type="AlphaFoldDB" id="A0A1I2ARU3"/>
<accession>A0A1I2ARU3</accession>